<protein>
    <recommendedName>
        <fullName evidence="6">Histidine-containing phosphotransfer protein</fullName>
    </recommendedName>
</protein>
<reference evidence="7 8" key="1">
    <citation type="submission" date="2024-03" db="EMBL/GenBank/DDBJ databases">
        <authorList>
            <person name="Martinez-Hernandez J."/>
        </authorList>
    </citation>
    <scope>NUCLEOTIDE SEQUENCE [LARGE SCALE GENOMIC DNA]</scope>
</reference>
<evidence type="ECO:0000313" key="8">
    <source>
        <dbReference type="Proteomes" id="UP001497480"/>
    </source>
</evidence>
<comment type="function">
    <text evidence="6">Functions as a two-component phosphorelay mediators between cytokinin sensor histidine kinases and response regulators (B-type ARRs). Plays an important role in propagating cytokinin signal transduction.</text>
</comment>
<dbReference type="GO" id="GO:0005634">
    <property type="term" value="C:nucleus"/>
    <property type="evidence" value="ECO:0007669"/>
    <property type="project" value="UniProtKB-SubCell"/>
</dbReference>
<dbReference type="EMBL" id="CAXHTB010000024">
    <property type="protein sequence ID" value="CAL0332333.1"/>
    <property type="molecule type" value="Genomic_DNA"/>
</dbReference>
<dbReference type="InterPro" id="IPR036641">
    <property type="entry name" value="HPT_dom_sf"/>
</dbReference>
<dbReference type="GO" id="GO:0009927">
    <property type="term" value="F:histidine phosphotransfer kinase activity"/>
    <property type="evidence" value="ECO:0007669"/>
    <property type="project" value="UniProtKB-UniRule"/>
</dbReference>
<dbReference type="PANTHER" id="PTHR28242">
    <property type="entry name" value="PHOSPHORELAY INTERMEDIATE PROTEIN YPD1"/>
    <property type="match status" value="1"/>
</dbReference>
<dbReference type="GO" id="GO:0000160">
    <property type="term" value="P:phosphorelay signal transduction system"/>
    <property type="evidence" value="ECO:0007669"/>
    <property type="project" value="UniProtKB-UniRule"/>
</dbReference>
<dbReference type="Proteomes" id="UP001497480">
    <property type="component" value="Unassembled WGS sequence"/>
</dbReference>
<organism evidence="7 8">
    <name type="scientific">Lupinus luteus</name>
    <name type="common">European yellow lupine</name>
    <dbReference type="NCBI Taxonomy" id="3873"/>
    <lineage>
        <taxon>Eukaryota</taxon>
        <taxon>Viridiplantae</taxon>
        <taxon>Streptophyta</taxon>
        <taxon>Embryophyta</taxon>
        <taxon>Tracheophyta</taxon>
        <taxon>Spermatophyta</taxon>
        <taxon>Magnoliopsida</taxon>
        <taxon>eudicotyledons</taxon>
        <taxon>Gunneridae</taxon>
        <taxon>Pentapetalae</taxon>
        <taxon>rosids</taxon>
        <taxon>fabids</taxon>
        <taxon>Fabales</taxon>
        <taxon>Fabaceae</taxon>
        <taxon>Papilionoideae</taxon>
        <taxon>50 kb inversion clade</taxon>
        <taxon>genistoids sensu lato</taxon>
        <taxon>core genistoids</taxon>
        <taxon>Genisteae</taxon>
        <taxon>Lupinus</taxon>
    </lineage>
</organism>
<keyword evidence="4 6" id="KW-0902">Two-component regulatory system</keyword>
<dbReference type="GO" id="GO:0005829">
    <property type="term" value="C:cytosol"/>
    <property type="evidence" value="ECO:0007669"/>
    <property type="project" value="UniProtKB-SubCell"/>
</dbReference>
<keyword evidence="1" id="KW-0963">Cytoplasm</keyword>
<evidence type="ECO:0000256" key="1">
    <source>
        <dbReference type="ARBA" id="ARBA00022490"/>
    </source>
</evidence>
<evidence type="ECO:0000256" key="6">
    <source>
        <dbReference type="RuleBase" id="RU369004"/>
    </source>
</evidence>
<comment type="subcellular location">
    <subcellularLocation>
        <location evidence="6">Cytoplasm</location>
        <location evidence="6">Cytosol</location>
    </subcellularLocation>
    <subcellularLocation>
        <location evidence="6">Nucleus</location>
    </subcellularLocation>
</comment>
<accession>A0AAV1YEE8</accession>
<keyword evidence="2 6" id="KW-0932">Cytokinin signaling pathway</keyword>
<evidence type="ECO:0000256" key="4">
    <source>
        <dbReference type="ARBA" id="ARBA00023012"/>
    </source>
</evidence>
<keyword evidence="5" id="KW-0539">Nucleus</keyword>
<evidence type="ECO:0000313" key="7">
    <source>
        <dbReference type="EMBL" id="CAL0332333.1"/>
    </source>
</evidence>
<dbReference type="InterPro" id="IPR045871">
    <property type="entry name" value="AHP1-5/YPD1"/>
</dbReference>
<dbReference type="GO" id="GO:0043424">
    <property type="term" value="F:protein histidine kinase binding"/>
    <property type="evidence" value="ECO:0007669"/>
    <property type="project" value="UniProtKB-UniRule"/>
</dbReference>
<dbReference type="AlphaFoldDB" id="A0AAV1YEE8"/>
<evidence type="ECO:0000256" key="2">
    <source>
        <dbReference type="ARBA" id="ARBA00022864"/>
    </source>
</evidence>
<dbReference type="SUPFAM" id="SSF47226">
    <property type="entry name" value="Histidine-containing phosphotransfer domain, HPT domain"/>
    <property type="match status" value="1"/>
</dbReference>
<comment type="domain">
    <text evidence="6">Histidine-containing phosphotransfer domain (HPt) contains an active histidine that mediates the phosphotransfer.</text>
</comment>
<dbReference type="PANTHER" id="PTHR28242:SF7">
    <property type="entry name" value="HISTIDINE-CONTAINING PHOSPHOTRANSFER PROTEIN"/>
    <property type="match status" value="1"/>
</dbReference>
<keyword evidence="3" id="KW-0007">Acetylation</keyword>
<name>A0AAV1YEE8_LUPLU</name>
<dbReference type="Gene3D" id="1.20.120.160">
    <property type="entry name" value="HPT domain"/>
    <property type="match status" value="1"/>
</dbReference>
<proteinExistence type="predicted"/>
<evidence type="ECO:0000256" key="5">
    <source>
        <dbReference type="ARBA" id="ARBA00023242"/>
    </source>
</evidence>
<dbReference type="GO" id="GO:0009736">
    <property type="term" value="P:cytokinin-activated signaling pathway"/>
    <property type="evidence" value="ECO:0007669"/>
    <property type="project" value="UniProtKB-KW"/>
</dbReference>
<keyword evidence="8" id="KW-1185">Reference proteome</keyword>
<gene>
    <name evidence="7" type="ORF">LLUT_LOCUS33393</name>
</gene>
<sequence>MTMSILKGLLQDYLNSLFNEGIVNDQFNELLSLENTRGPDYVVTSISTYIADVEMILSDISHHVENSKVDFSHMASLARAIEDKSASIGAEHMMLACSDLIKACDEKHKRKLIRSLPWTKSEFTQTKNKFMDLVRMEMRIIRFQSSQPSE</sequence>
<dbReference type="FunFam" id="1.20.120.160:FF:000001">
    <property type="entry name" value="Histidine-containing phosphotransfer protein 1"/>
    <property type="match status" value="1"/>
</dbReference>
<evidence type="ECO:0000256" key="3">
    <source>
        <dbReference type="ARBA" id="ARBA00022990"/>
    </source>
</evidence>
<comment type="caution">
    <text evidence="7">The sequence shown here is derived from an EMBL/GenBank/DDBJ whole genome shotgun (WGS) entry which is preliminary data.</text>
</comment>